<feature type="transmembrane region" description="Helical" evidence="9">
    <location>
        <begin position="423"/>
        <end position="440"/>
    </location>
</feature>
<dbReference type="KEGG" id="llu:AKJ09_03987"/>
<evidence type="ECO:0000259" key="10">
    <source>
        <dbReference type="Pfam" id="PF13231"/>
    </source>
</evidence>
<dbReference type="PANTHER" id="PTHR33908:SF11">
    <property type="entry name" value="MEMBRANE PROTEIN"/>
    <property type="match status" value="1"/>
</dbReference>
<feature type="transmembrane region" description="Helical" evidence="9">
    <location>
        <begin position="273"/>
        <end position="290"/>
    </location>
</feature>
<organism evidence="11 12">
    <name type="scientific">Labilithrix luteola</name>
    <dbReference type="NCBI Taxonomy" id="1391654"/>
    <lineage>
        <taxon>Bacteria</taxon>
        <taxon>Pseudomonadati</taxon>
        <taxon>Myxococcota</taxon>
        <taxon>Polyangia</taxon>
        <taxon>Polyangiales</taxon>
        <taxon>Labilitrichaceae</taxon>
        <taxon>Labilithrix</taxon>
    </lineage>
</organism>
<keyword evidence="7 9" id="KW-0472">Membrane</keyword>
<dbReference type="GO" id="GO:0005886">
    <property type="term" value="C:plasma membrane"/>
    <property type="evidence" value="ECO:0007669"/>
    <property type="project" value="UniProtKB-SubCell"/>
</dbReference>
<dbReference type="InterPro" id="IPR038731">
    <property type="entry name" value="RgtA/B/C-like"/>
</dbReference>
<evidence type="ECO:0000256" key="8">
    <source>
        <dbReference type="SAM" id="MobiDB-lite"/>
    </source>
</evidence>
<feature type="transmembrane region" description="Helical" evidence="9">
    <location>
        <begin position="302"/>
        <end position="326"/>
    </location>
</feature>
<feature type="transmembrane region" description="Helical" evidence="9">
    <location>
        <begin position="75"/>
        <end position="95"/>
    </location>
</feature>
<dbReference type="OrthoDB" id="244175at2"/>
<feature type="transmembrane region" description="Helical" evidence="9">
    <location>
        <begin position="197"/>
        <end position="216"/>
    </location>
</feature>
<sequence>MSEATELPQGDKATGEVSAETSKTDQHDERAEKAEQAESKAPESAEAPASAEKGDEPADFGTRAKAWARKNADPLIGLGIAVAYVAWLLGTARTLGFSRDEGFYFTAASDYERWFKLLLEAPSKAIERSAVDASWSSNHEHPSLMKSLFAVSHMLFHEKWKVFSDASTAFRFPGMLMMGLALWVTYMFAARAYSRRAGVIAAIALGLMPNTFYHAHLACFDVPIMAMWVTCVYVYWRAEGGGNAPGEKPTGGFGWAVAAGLVYGLTLETKHNAWMLPAVILPHAIFVHGRRISRSASRAGSIPIPASLVAMATLGPAVFVLLWPWLWNDTLPRIQEYVNFHVHHDYYNIEFLGRTYFGPPSPRSYMPVMIMATVPTITLVLFLVGAVDRLRFLLARASVGLGDWLGRAFPWPKDAPARDRFQTDLLIFLALAVPLGPFVLPRTPIFGGTKHWMPAYPFLVILAGRGFDLVWQRIEAALSSKVALDATKARLAQVVVAALSFGGALAVTIHSHPFGLSSYVPFFGGTAGGADLGLNRQFWGFTTESLASYFEKNTKPGDTVYIMDTAWPSWVRMVEEKRVPPWLRGVGSPAEANFSIVHHEQHMNEVDYNIWTEYHSSTPDYVLTHDGVPIITVYRRNATRPSR</sequence>
<reference evidence="11 12" key="1">
    <citation type="submission" date="2015-08" db="EMBL/GenBank/DDBJ databases">
        <authorList>
            <person name="Babu N.S."/>
            <person name="Beckwith C.J."/>
            <person name="Beseler K.G."/>
            <person name="Brison A."/>
            <person name="Carone J.V."/>
            <person name="Caskin T.P."/>
            <person name="Diamond M."/>
            <person name="Durham M.E."/>
            <person name="Foxe J.M."/>
            <person name="Go M."/>
            <person name="Henderson B.A."/>
            <person name="Jones I.B."/>
            <person name="McGettigan J.A."/>
            <person name="Micheletti S.J."/>
            <person name="Nasrallah M.E."/>
            <person name="Ortiz D."/>
            <person name="Piller C.R."/>
            <person name="Privatt S.R."/>
            <person name="Schneider S.L."/>
            <person name="Sharp S."/>
            <person name="Smith T.C."/>
            <person name="Stanton J.D."/>
            <person name="Ullery H.E."/>
            <person name="Wilson R.J."/>
            <person name="Serrano M.G."/>
            <person name="Buck G."/>
            <person name="Lee V."/>
            <person name="Wang Y."/>
            <person name="Carvalho R."/>
            <person name="Voegtly L."/>
            <person name="Shi R."/>
            <person name="Duckworth R."/>
            <person name="Johnson A."/>
            <person name="Loviza R."/>
            <person name="Walstead R."/>
            <person name="Shah Z."/>
            <person name="Kiflezghi M."/>
            <person name="Wade K."/>
            <person name="Ball S.L."/>
            <person name="Bradley K.W."/>
            <person name="Asai D.J."/>
            <person name="Bowman C.A."/>
            <person name="Russell D.A."/>
            <person name="Pope W.H."/>
            <person name="Jacobs-Sera D."/>
            <person name="Hendrix R.W."/>
            <person name="Hatfull G.F."/>
        </authorList>
    </citation>
    <scope>NUCLEOTIDE SEQUENCE [LARGE SCALE GENOMIC DNA]</scope>
    <source>
        <strain evidence="11 12">DSM 27648</strain>
    </source>
</reference>
<evidence type="ECO:0000256" key="6">
    <source>
        <dbReference type="ARBA" id="ARBA00022989"/>
    </source>
</evidence>
<dbReference type="AlphaFoldDB" id="A0A0K1PUW7"/>
<feature type="transmembrane region" description="Helical" evidence="9">
    <location>
        <begin position="452"/>
        <end position="471"/>
    </location>
</feature>
<dbReference type="GO" id="GO:0016763">
    <property type="term" value="F:pentosyltransferase activity"/>
    <property type="evidence" value="ECO:0007669"/>
    <property type="project" value="TreeGrafter"/>
</dbReference>
<evidence type="ECO:0000256" key="1">
    <source>
        <dbReference type="ARBA" id="ARBA00004651"/>
    </source>
</evidence>
<keyword evidence="3" id="KW-0328">Glycosyltransferase</keyword>
<dbReference type="EMBL" id="CP012333">
    <property type="protein sequence ID" value="AKU97323.1"/>
    <property type="molecule type" value="Genomic_DNA"/>
</dbReference>
<comment type="subcellular location">
    <subcellularLocation>
        <location evidence="1">Cell membrane</location>
        <topology evidence="1">Multi-pass membrane protein</topology>
    </subcellularLocation>
</comment>
<evidence type="ECO:0000256" key="7">
    <source>
        <dbReference type="ARBA" id="ARBA00023136"/>
    </source>
</evidence>
<name>A0A0K1PUW7_9BACT</name>
<feature type="domain" description="Glycosyltransferase RgtA/B/C/D-like" evidence="10">
    <location>
        <begin position="161"/>
        <end position="310"/>
    </location>
</feature>
<evidence type="ECO:0000313" key="12">
    <source>
        <dbReference type="Proteomes" id="UP000064967"/>
    </source>
</evidence>
<dbReference type="RefSeq" id="WP_146648476.1">
    <property type="nucleotide sequence ID" value="NZ_CP012333.1"/>
</dbReference>
<dbReference type="PANTHER" id="PTHR33908">
    <property type="entry name" value="MANNOSYLTRANSFERASE YKCB-RELATED"/>
    <property type="match status" value="1"/>
</dbReference>
<dbReference type="STRING" id="1391654.AKJ09_03987"/>
<dbReference type="InterPro" id="IPR050297">
    <property type="entry name" value="LipidA_mod_glycosyltrf_83"/>
</dbReference>
<evidence type="ECO:0000256" key="4">
    <source>
        <dbReference type="ARBA" id="ARBA00022679"/>
    </source>
</evidence>
<keyword evidence="2" id="KW-1003">Cell membrane</keyword>
<evidence type="ECO:0000256" key="2">
    <source>
        <dbReference type="ARBA" id="ARBA00022475"/>
    </source>
</evidence>
<feature type="transmembrane region" description="Helical" evidence="9">
    <location>
        <begin position="491"/>
        <end position="509"/>
    </location>
</feature>
<feature type="region of interest" description="Disordered" evidence="8">
    <location>
        <begin position="1"/>
        <end position="60"/>
    </location>
</feature>
<evidence type="ECO:0000313" key="11">
    <source>
        <dbReference type="EMBL" id="AKU97323.1"/>
    </source>
</evidence>
<evidence type="ECO:0000256" key="3">
    <source>
        <dbReference type="ARBA" id="ARBA00022676"/>
    </source>
</evidence>
<accession>A0A0K1PUW7</accession>
<evidence type="ECO:0000256" key="5">
    <source>
        <dbReference type="ARBA" id="ARBA00022692"/>
    </source>
</evidence>
<evidence type="ECO:0000256" key="9">
    <source>
        <dbReference type="SAM" id="Phobius"/>
    </source>
</evidence>
<dbReference type="Proteomes" id="UP000064967">
    <property type="component" value="Chromosome"/>
</dbReference>
<dbReference type="GO" id="GO:0009103">
    <property type="term" value="P:lipopolysaccharide biosynthetic process"/>
    <property type="evidence" value="ECO:0007669"/>
    <property type="project" value="UniProtKB-ARBA"/>
</dbReference>
<gene>
    <name evidence="11" type="ORF">AKJ09_03987</name>
</gene>
<feature type="transmembrane region" description="Helical" evidence="9">
    <location>
        <begin position="365"/>
        <end position="387"/>
    </location>
</feature>
<proteinExistence type="predicted"/>
<protein>
    <recommendedName>
        <fullName evidence="10">Glycosyltransferase RgtA/B/C/D-like domain-containing protein</fullName>
    </recommendedName>
</protein>
<feature type="transmembrane region" description="Helical" evidence="9">
    <location>
        <begin position="170"/>
        <end position="190"/>
    </location>
</feature>
<keyword evidence="5 9" id="KW-0812">Transmembrane</keyword>
<dbReference type="Pfam" id="PF13231">
    <property type="entry name" value="PMT_2"/>
    <property type="match status" value="1"/>
</dbReference>
<keyword evidence="6 9" id="KW-1133">Transmembrane helix</keyword>
<keyword evidence="4" id="KW-0808">Transferase</keyword>
<feature type="compositionally biased region" description="Basic and acidic residues" evidence="8">
    <location>
        <begin position="22"/>
        <end position="43"/>
    </location>
</feature>
<keyword evidence="12" id="KW-1185">Reference proteome</keyword>